<dbReference type="InterPro" id="IPR049827">
    <property type="entry name" value="NanQ"/>
</dbReference>
<comment type="caution">
    <text evidence="1">The sequence shown here is derived from an EMBL/GenBank/DDBJ whole genome shotgun (WGS) entry which is preliminary data.</text>
</comment>
<evidence type="ECO:0000313" key="1">
    <source>
        <dbReference type="EMBL" id="PTH82423.1"/>
    </source>
</evidence>
<dbReference type="PANTHER" id="PTHR34986:SF1">
    <property type="entry name" value="PROTEIN YIAL"/>
    <property type="match status" value="1"/>
</dbReference>
<dbReference type="SUPFAM" id="SSF51197">
    <property type="entry name" value="Clavaminate synthase-like"/>
    <property type="match status" value="1"/>
</dbReference>
<dbReference type="RefSeq" id="WP_107682508.1">
    <property type="nucleotide sequence ID" value="NZ_CAWQUB010000001.1"/>
</dbReference>
<dbReference type="GO" id="GO:0005829">
    <property type="term" value="C:cytosol"/>
    <property type="evidence" value="ECO:0007669"/>
    <property type="project" value="TreeGrafter"/>
</dbReference>
<dbReference type="Proteomes" id="UP000241986">
    <property type="component" value="Unassembled WGS sequence"/>
</dbReference>
<protein>
    <submittedName>
        <fullName evidence="1">YhcH/YjgK/YiaL family protein</fullName>
    </submittedName>
</protein>
<reference evidence="1 2" key="1">
    <citation type="submission" date="2018-03" db="EMBL/GenBank/DDBJ databases">
        <title>Aeromonas veronii whole genome sequencing and analysis.</title>
        <authorList>
            <person name="Xie H."/>
            <person name="Liu T."/>
            <person name="Wang K."/>
        </authorList>
    </citation>
    <scope>NUCLEOTIDE SEQUENCE [LARGE SCALE GENOMIC DNA]</scope>
    <source>
        <strain evidence="1 2">XH.VA.1</strain>
    </source>
</reference>
<gene>
    <name evidence="1" type="ORF">DAA48_03390</name>
</gene>
<dbReference type="Pfam" id="PF04074">
    <property type="entry name" value="DUF386"/>
    <property type="match status" value="1"/>
</dbReference>
<organism evidence="1 2">
    <name type="scientific">Aeromonas veronii</name>
    <dbReference type="NCBI Taxonomy" id="654"/>
    <lineage>
        <taxon>Bacteria</taxon>
        <taxon>Pseudomonadati</taxon>
        <taxon>Pseudomonadota</taxon>
        <taxon>Gammaproteobacteria</taxon>
        <taxon>Aeromonadales</taxon>
        <taxon>Aeromonadaceae</taxon>
        <taxon>Aeromonas</taxon>
    </lineage>
</organism>
<sequence length="156" mass="18240">MILGNIHQPQTYSYLSPILKQAISYLKQTDMYNLPVGRYELEKELLYVNVMEFYTNFSEQKQAEVHREYIDIQFLISGQERIFFGLENTTNPVFKEYDEINDYYLVSSISCESELLLSPGMFAIFFPEQPHKPGCCIETPMSLKKAVMKMHKSLLV</sequence>
<dbReference type="EMBL" id="PZKL01000012">
    <property type="protein sequence ID" value="PTH82423.1"/>
    <property type="molecule type" value="Genomic_DNA"/>
</dbReference>
<dbReference type="InterPro" id="IPR004375">
    <property type="entry name" value="NanQ/TabA/YiaL"/>
</dbReference>
<dbReference type="NCBIfam" id="TIGR00022">
    <property type="entry name" value="YhcH/YjgK/YiaL family protein"/>
    <property type="match status" value="1"/>
</dbReference>
<dbReference type="InterPro" id="IPR037012">
    <property type="entry name" value="NanQ/TabA/YiaL_sf"/>
</dbReference>
<name>A0A2T4N6I9_AERVE</name>
<dbReference type="NCBIfam" id="NF040884">
    <property type="entry name" value="acetylneur_anom"/>
    <property type="match status" value="1"/>
</dbReference>
<proteinExistence type="predicted"/>
<dbReference type="Gene3D" id="2.60.120.370">
    <property type="entry name" value="YhcH/YjgK/YiaL"/>
    <property type="match status" value="1"/>
</dbReference>
<dbReference type="PANTHER" id="PTHR34986">
    <property type="entry name" value="EVOLVED BETA-GALACTOSIDASE SUBUNIT BETA"/>
    <property type="match status" value="1"/>
</dbReference>
<accession>A0A2T4N6I9</accession>
<evidence type="ECO:0000313" key="2">
    <source>
        <dbReference type="Proteomes" id="UP000241986"/>
    </source>
</evidence>
<dbReference type="AlphaFoldDB" id="A0A2T4N6I9"/>